<dbReference type="InterPro" id="IPR003439">
    <property type="entry name" value="ABC_transporter-like_ATP-bd"/>
</dbReference>
<dbReference type="GO" id="GO:0016887">
    <property type="term" value="F:ATP hydrolysis activity"/>
    <property type="evidence" value="ECO:0007669"/>
    <property type="project" value="InterPro"/>
</dbReference>
<dbReference type="GO" id="GO:0005524">
    <property type="term" value="F:ATP binding"/>
    <property type="evidence" value="ECO:0007669"/>
    <property type="project" value="UniProtKB-KW"/>
</dbReference>
<keyword evidence="3" id="KW-0997">Cell inner membrane</keyword>
<dbReference type="SUPFAM" id="SSF52540">
    <property type="entry name" value="P-loop containing nucleoside triphosphate hydrolases"/>
    <property type="match status" value="1"/>
</dbReference>
<keyword evidence="6" id="KW-0067">ATP-binding</keyword>
<dbReference type="STRING" id="305900.GV64_02015"/>
<dbReference type="eggNOG" id="COG1121">
    <property type="taxonomic scope" value="Bacteria"/>
</dbReference>
<feature type="domain" description="ABC transporter" evidence="12">
    <location>
        <begin position="6"/>
        <end position="224"/>
    </location>
</feature>
<keyword evidence="14" id="KW-1185">Reference proteome</keyword>
<dbReference type="Gene3D" id="3.40.50.300">
    <property type="entry name" value="P-loop containing nucleotide triphosphate hydrolases"/>
    <property type="match status" value="1"/>
</dbReference>
<evidence type="ECO:0000313" key="14">
    <source>
        <dbReference type="Proteomes" id="UP000027997"/>
    </source>
</evidence>
<evidence type="ECO:0000256" key="6">
    <source>
        <dbReference type="ARBA" id="ARBA00022840"/>
    </source>
</evidence>
<dbReference type="InterPro" id="IPR017871">
    <property type="entry name" value="ABC_transporter-like_CS"/>
</dbReference>
<proteinExistence type="predicted"/>
<keyword evidence="8" id="KW-1278">Translocase</keyword>
<evidence type="ECO:0000256" key="7">
    <source>
        <dbReference type="ARBA" id="ARBA00022906"/>
    </source>
</evidence>
<comment type="caution">
    <text evidence="13">The sequence shown here is derived from an EMBL/GenBank/DDBJ whole genome shotgun (WGS) entry which is preliminary data.</text>
</comment>
<evidence type="ECO:0000256" key="3">
    <source>
        <dbReference type="ARBA" id="ARBA00022519"/>
    </source>
</evidence>
<evidence type="ECO:0000256" key="8">
    <source>
        <dbReference type="ARBA" id="ARBA00022967"/>
    </source>
</evidence>
<keyword evidence="5" id="KW-0862">Zinc</keyword>
<evidence type="ECO:0000313" key="13">
    <source>
        <dbReference type="EMBL" id="KEI69681.1"/>
    </source>
</evidence>
<reference evidence="13 14" key="1">
    <citation type="submission" date="2014-06" db="EMBL/GenBank/DDBJ databases">
        <title>Whole Genome Sequences of Three Symbiotic Endozoicomonas Bacteria.</title>
        <authorList>
            <person name="Neave M.J."/>
            <person name="Apprill A."/>
            <person name="Voolstra C.R."/>
        </authorList>
    </citation>
    <scope>NUCLEOTIDE SEQUENCE [LARGE SCALE GENOMIC DNA]</scope>
    <source>
        <strain evidence="13 14">DSM 22380</strain>
    </source>
</reference>
<feature type="region of interest" description="Disordered" evidence="11">
    <location>
        <begin position="238"/>
        <end position="257"/>
    </location>
</feature>
<dbReference type="InterPro" id="IPR050153">
    <property type="entry name" value="Metal_Ion_Import_ABC"/>
</dbReference>
<keyword evidence="7" id="KW-0864">Zinc transport</keyword>
<keyword evidence="4" id="KW-0547">Nucleotide-binding</keyword>
<evidence type="ECO:0000256" key="10">
    <source>
        <dbReference type="ARBA" id="ARBA00023136"/>
    </source>
</evidence>
<dbReference type="EMBL" id="JOJP01000001">
    <property type="protein sequence ID" value="KEI69681.1"/>
    <property type="molecule type" value="Genomic_DNA"/>
</dbReference>
<evidence type="ECO:0000256" key="9">
    <source>
        <dbReference type="ARBA" id="ARBA00023065"/>
    </source>
</evidence>
<evidence type="ECO:0000256" key="5">
    <source>
        <dbReference type="ARBA" id="ARBA00022833"/>
    </source>
</evidence>
<evidence type="ECO:0000256" key="4">
    <source>
        <dbReference type="ARBA" id="ARBA00022741"/>
    </source>
</evidence>
<evidence type="ECO:0000259" key="12">
    <source>
        <dbReference type="PROSITE" id="PS50893"/>
    </source>
</evidence>
<evidence type="ECO:0000256" key="2">
    <source>
        <dbReference type="ARBA" id="ARBA00022475"/>
    </source>
</evidence>
<keyword evidence="1" id="KW-0813">Transport</keyword>
<name>A0A081K6A5_9GAMM</name>
<evidence type="ECO:0000256" key="11">
    <source>
        <dbReference type="SAM" id="MobiDB-lite"/>
    </source>
</evidence>
<dbReference type="PANTHER" id="PTHR42734:SF9">
    <property type="entry name" value="ZINC IMPORT ATP-BINDING PROTEIN ZNUC"/>
    <property type="match status" value="1"/>
</dbReference>
<dbReference type="Pfam" id="PF00005">
    <property type="entry name" value="ABC_tran"/>
    <property type="match status" value="1"/>
</dbReference>
<gene>
    <name evidence="13" type="primary">znuC</name>
    <name evidence="13" type="ORF">GV64_02015</name>
</gene>
<dbReference type="RefSeq" id="WP_020582185.1">
    <property type="nucleotide sequence ID" value="NZ_JOJP01000001.1"/>
</dbReference>
<dbReference type="InterPro" id="IPR027417">
    <property type="entry name" value="P-loop_NTPase"/>
</dbReference>
<dbReference type="SMART" id="SM00382">
    <property type="entry name" value="AAA"/>
    <property type="match status" value="1"/>
</dbReference>
<feature type="compositionally biased region" description="Polar residues" evidence="11">
    <location>
        <begin position="247"/>
        <end position="257"/>
    </location>
</feature>
<sequence length="257" mass="28370">MNQPLIELSNIWMKFQNRDVLTGINLQVHSGEIVTLIGPNGAGKTTLVRIALGLQEPSSGQRLIRKGLRIGYMPQKLHVNDTMPLTVNRFLRLTGCRLTAVNDALSRTGVAHVLQSPLQSLSGGELQRVLLARALLHKPHLLVLDEPVQGVDVTGQKELYQLITDIRNESKNQESCAVLMVSHDLHLVMASTDKVVCINQHVCCSGHPHQVKKHPAYLRLFGGESDELAIYTHHHDHHHGVDGHVLESQNAPSKGSQ</sequence>
<dbReference type="AlphaFoldDB" id="A0A081K6A5"/>
<keyword evidence="2" id="KW-1003">Cell membrane</keyword>
<dbReference type="FunFam" id="3.40.50.300:FF:000392">
    <property type="entry name" value="Zinc import ATP-binding protein ZnuC"/>
    <property type="match status" value="1"/>
</dbReference>
<dbReference type="GO" id="GO:0010043">
    <property type="term" value="P:response to zinc ion"/>
    <property type="evidence" value="ECO:0007669"/>
    <property type="project" value="TreeGrafter"/>
</dbReference>
<dbReference type="PROSITE" id="PS50893">
    <property type="entry name" value="ABC_TRANSPORTER_2"/>
    <property type="match status" value="1"/>
</dbReference>
<accession>A0A081K6A5</accession>
<dbReference type="NCBIfam" id="NF007090">
    <property type="entry name" value="PRK09544.1"/>
    <property type="match status" value="1"/>
</dbReference>
<dbReference type="InterPro" id="IPR003593">
    <property type="entry name" value="AAA+_ATPase"/>
</dbReference>
<keyword evidence="10" id="KW-0472">Membrane</keyword>
<dbReference type="PROSITE" id="PS00211">
    <property type="entry name" value="ABC_TRANSPORTER_1"/>
    <property type="match status" value="1"/>
</dbReference>
<keyword evidence="9" id="KW-0406">Ion transport</keyword>
<dbReference type="GO" id="GO:0006829">
    <property type="term" value="P:zinc ion transport"/>
    <property type="evidence" value="ECO:0007669"/>
    <property type="project" value="UniProtKB-KW"/>
</dbReference>
<organism evidence="13 14">
    <name type="scientific">Endozoicomonas elysicola</name>
    <dbReference type="NCBI Taxonomy" id="305900"/>
    <lineage>
        <taxon>Bacteria</taxon>
        <taxon>Pseudomonadati</taxon>
        <taxon>Pseudomonadota</taxon>
        <taxon>Gammaproteobacteria</taxon>
        <taxon>Oceanospirillales</taxon>
        <taxon>Endozoicomonadaceae</taxon>
        <taxon>Endozoicomonas</taxon>
    </lineage>
</organism>
<dbReference type="Proteomes" id="UP000027997">
    <property type="component" value="Unassembled WGS sequence"/>
</dbReference>
<evidence type="ECO:0000256" key="1">
    <source>
        <dbReference type="ARBA" id="ARBA00022448"/>
    </source>
</evidence>
<protein>
    <submittedName>
        <fullName evidence="13">Zinc ABC transporter ATPase</fullName>
    </submittedName>
</protein>
<dbReference type="PANTHER" id="PTHR42734">
    <property type="entry name" value="METAL TRANSPORT SYSTEM ATP-BINDING PROTEIN TM_0124-RELATED"/>
    <property type="match status" value="1"/>
</dbReference>